<name>C1EAN5_MICCC</name>
<dbReference type="Pfam" id="PF01302">
    <property type="entry name" value="CAP_GLY"/>
    <property type="match status" value="1"/>
</dbReference>
<dbReference type="InterPro" id="IPR036859">
    <property type="entry name" value="CAP-Gly_dom_sf"/>
</dbReference>
<organism evidence="9 10">
    <name type="scientific">Micromonas commoda (strain RCC299 / NOUM17 / CCMP2709)</name>
    <name type="common">Picoplanktonic green alga</name>
    <dbReference type="NCBI Taxonomy" id="296587"/>
    <lineage>
        <taxon>Eukaryota</taxon>
        <taxon>Viridiplantae</taxon>
        <taxon>Chlorophyta</taxon>
        <taxon>Mamiellophyceae</taxon>
        <taxon>Mamiellales</taxon>
        <taxon>Mamiellaceae</taxon>
        <taxon>Micromonas</taxon>
    </lineage>
</organism>
<dbReference type="SMART" id="SM01052">
    <property type="entry name" value="CAP_GLY"/>
    <property type="match status" value="1"/>
</dbReference>
<dbReference type="GO" id="GO:0005930">
    <property type="term" value="C:axoneme"/>
    <property type="evidence" value="ECO:0007669"/>
    <property type="project" value="UniProtKB-SubCell"/>
</dbReference>
<dbReference type="InterPro" id="IPR044079">
    <property type="entry name" value="Ubl_TBCE"/>
</dbReference>
<evidence type="ECO:0000259" key="8">
    <source>
        <dbReference type="PROSITE" id="PS50245"/>
    </source>
</evidence>
<dbReference type="EMBL" id="CP001328">
    <property type="protein sequence ID" value="ACO65235.1"/>
    <property type="molecule type" value="Genomic_DNA"/>
</dbReference>
<keyword evidence="6" id="KW-0143">Chaperone</keyword>
<keyword evidence="10" id="KW-1185">Reference proteome</keyword>
<evidence type="ECO:0000256" key="3">
    <source>
        <dbReference type="ARBA" id="ARBA00022490"/>
    </source>
</evidence>
<dbReference type="PROSITE" id="PS50245">
    <property type="entry name" value="CAP_GLY_2"/>
    <property type="match status" value="1"/>
</dbReference>
<evidence type="ECO:0000256" key="1">
    <source>
        <dbReference type="ARBA" id="ARBA00004430"/>
    </source>
</evidence>
<evidence type="ECO:0000256" key="4">
    <source>
        <dbReference type="ARBA" id="ARBA00022614"/>
    </source>
</evidence>
<protein>
    <recommendedName>
        <fullName evidence="8">CAP-Gly domain-containing protein</fullName>
    </recommendedName>
</protein>
<dbReference type="RefSeq" id="XP_002503977.1">
    <property type="nucleotide sequence ID" value="XM_002503931.1"/>
</dbReference>
<accession>C1EAN5</accession>
<dbReference type="Gene3D" id="2.30.30.190">
    <property type="entry name" value="CAP Gly-rich-like domain"/>
    <property type="match status" value="1"/>
</dbReference>
<dbReference type="Gene3D" id="3.10.20.90">
    <property type="entry name" value="Phosphatidylinositol 3-kinase Catalytic Subunit, Chain A, domain 1"/>
    <property type="match status" value="1"/>
</dbReference>
<dbReference type="InParanoid" id="C1EAN5"/>
<dbReference type="CDD" id="cd17044">
    <property type="entry name" value="Ubl_TBCE"/>
    <property type="match status" value="1"/>
</dbReference>
<dbReference type="SUPFAM" id="SSF52075">
    <property type="entry name" value="Outer arm dynein light chain 1"/>
    <property type="match status" value="1"/>
</dbReference>
<dbReference type="OMA" id="SEESHMF"/>
<proteinExistence type="inferred from homology"/>
<dbReference type="GeneID" id="8244924"/>
<dbReference type="Proteomes" id="UP000002009">
    <property type="component" value="Chromosome 7"/>
</dbReference>
<feature type="domain" description="CAP-Gly" evidence="8">
    <location>
        <begin position="27"/>
        <end position="76"/>
    </location>
</feature>
<evidence type="ECO:0000256" key="7">
    <source>
        <dbReference type="SAM" id="MobiDB-lite"/>
    </source>
</evidence>
<dbReference type="InterPro" id="IPR000938">
    <property type="entry name" value="CAP-Gly_domain"/>
</dbReference>
<dbReference type="SUPFAM" id="SSF54236">
    <property type="entry name" value="Ubiquitin-like"/>
    <property type="match status" value="1"/>
</dbReference>
<dbReference type="eggNOG" id="KOG3207">
    <property type="taxonomic scope" value="Eukaryota"/>
</dbReference>
<keyword evidence="5" id="KW-0677">Repeat</keyword>
<dbReference type="PANTHER" id="PTHR46545:SF1">
    <property type="entry name" value="LEUCINE-RICH REPEAT-CONTAINING PROTEIN 51"/>
    <property type="match status" value="1"/>
</dbReference>
<evidence type="ECO:0000313" key="9">
    <source>
        <dbReference type="EMBL" id="ACO65235.1"/>
    </source>
</evidence>
<dbReference type="PROSITE" id="PS00845">
    <property type="entry name" value="CAP_GLY_1"/>
    <property type="match status" value="1"/>
</dbReference>
<keyword evidence="3" id="KW-0963">Cytoplasm</keyword>
<dbReference type="PANTHER" id="PTHR46545">
    <property type="entry name" value="LEUCINE-RICH REPEAT-CONTAINING PROTEIN 51"/>
    <property type="match status" value="1"/>
</dbReference>
<evidence type="ECO:0000256" key="2">
    <source>
        <dbReference type="ARBA" id="ARBA00006286"/>
    </source>
</evidence>
<dbReference type="KEGG" id="mis:MICPUN_60135"/>
<keyword evidence="4" id="KW-0433">Leucine-rich repeat</keyword>
<comment type="similarity">
    <text evidence="2">Belongs to the TBCE family.</text>
</comment>
<evidence type="ECO:0000313" key="10">
    <source>
        <dbReference type="Proteomes" id="UP000002009"/>
    </source>
</evidence>
<dbReference type="STRING" id="296587.C1EAN5"/>
<dbReference type="InterPro" id="IPR032675">
    <property type="entry name" value="LRR_dom_sf"/>
</dbReference>
<dbReference type="SUPFAM" id="SSF74924">
    <property type="entry name" value="Cap-Gly domain"/>
    <property type="match status" value="1"/>
</dbReference>
<sequence length="568" mass="60671">MVVPPYAEVGCRIETTDGARAVVRYVGPVEAQDGIWIGVEWDDPTRGKHDGSHGGKRYFECTASSEDGATPGSFVRPHKIRPSVTFREAIATKYLDGKLPVASGATGGDGGDDEENDEGMFVKSSNGQKIEIQLCLKKEDPNAVLGTLDRVYLPDAAIHTAGEPGDAASCGLPAAKVRILDLAGNLMRDWNAVAAFGPEFPALRVLDITGVRASWPSIPPPGPSPFPNLSVLVMNRSGASWREATAILGTCPALRELSLADCGISRLGEGDLGTFGDLAALAGLEALNLERNAMEEWSEVEKLASLPSLERLHLGGNKLRRVRYPAHVAKPGGPVPFERLRALLLADNAIDDWDSVDALNDFPSVAEVRLTGNPVTESAATRHEIVARVARLSQLNGSLIADQERKDAEIRYLRRVLGLVKSAEGAEGAAGGEAEGAAARAPQRGTEAVQAMHPRLKALVDSYGELSTHAAKGPGTGKMGEDMLELTLVCVAASAGEKAPQKKKVPMTITVGKLKLLCEKLFKVKVDAQQLYYKEPFMGMPELLEPDDYDISYLGVRDGSSILVEEKA</sequence>
<feature type="region of interest" description="Disordered" evidence="7">
    <location>
        <begin position="101"/>
        <end position="120"/>
    </location>
</feature>
<gene>
    <name evidence="9" type="ORF">MICPUN_60135</name>
</gene>
<dbReference type="InterPro" id="IPR029071">
    <property type="entry name" value="Ubiquitin-like_domsf"/>
</dbReference>
<dbReference type="FunCoup" id="C1EAN5">
    <property type="interactions" value="1774"/>
</dbReference>
<dbReference type="AlphaFoldDB" id="C1EAN5"/>
<reference evidence="9 10" key="1">
    <citation type="journal article" date="2009" name="Science">
        <title>Green evolution and dynamic adaptations revealed by genomes of the marine picoeukaryotes Micromonas.</title>
        <authorList>
            <person name="Worden A.Z."/>
            <person name="Lee J.H."/>
            <person name="Mock T."/>
            <person name="Rouze P."/>
            <person name="Simmons M.P."/>
            <person name="Aerts A.L."/>
            <person name="Allen A.E."/>
            <person name="Cuvelier M.L."/>
            <person name="Derelle E."/>
            <person name="Everett M.V."/>
            <person name="Foulon E."/>
            <person name="Grimwood J."/>
            <person name="Gundlach H."/>
            <person name="Henrissat B."/>
            <person name="Napoli C."/>
            <person name="McDonald S.M."/>
            <person name="Parker M.S."/>
            <person name="Rombauts S."/>
            <person name="Salamov A."/>
            <person name="Von Dassow P."/>
            <person name="Badger J.H."/>
            <person name="Coutinho P.M."/>
            <person name="Demir E."/>
            <person name="Dubchak I."/>
            <person name="Gentemann C."/>
            <person name="Eikrem W."/>
            <person name="Gready J.E."/>
            <person name="John U."/>
            <person name="Lanier W."/>
            <person name="Lindquist E.A."/>
            <person name="Lucas S."/>
            <person name="Mayer K.F."/>
            <person name="Moreau H."/>
            <person name="Not F."/>
            <person name="Otillar R."/>
            <person name="Panaud O."/>
            <person name="Pangilinan J."/>
            <person name="Paulsen I."/>
            <person name="Piegu B."/>
            <person name="Poliakov A."/>
            <person name="Robbens S."/>
            <person name="Schmutz J."/>
            <person name="Toulza E."/>
            <person name="Wyss T."/>
            <person name="Zelensky A."/>
            <person name="Zhou K."/>
            <person name="Armbrust E.V."/>
            <person name="Bhattacharya D."/>
            <person name="Goodenough U.W."/>
            <person name="Van de Peer Y."/>
            <person name="Grigoriev I.V."/>
        </authorList>
    </citation>
    <scope>NUCLEOTIDE SEQUENCE [LARGE SCALE GENOMIC DNA]</scope>
    <source>
        <strain evidence="10">RCC299 / NOUM17</strain>
    </source>
</reference>
<evidence type="ECO:0000256" key="5">
    <source>
        <dbReference type="ARBA" id="ARBA00022737"/>
    </source>
</evidence>
<dbReference type="OrthoDB" id="5273213at2759"/>
<evidence type="ECO:0000256" key="6">
    <source>
        <dbReference type="ARBA" id="ARBA00023186"/>
    </source>
</evidence>
<dbReference type="Gene3D" id="3.80.10.10">
    <property type="entry name" value="Ribonuclease Inhibitor"/>
    <property type="match status" value="2"/>
</dbReference>
<comment type="subcellular location">
    <subcellularLocation>
        <location evidence="1">Cytoplasm</location>
        <location evidence="1">Cytoskeleton</location>
        <location evidence="1">Cilium axoneme</location>
    </subcellularLocation>
</comment>